<evidence type="ECO:0000256" key="8">
    <source>
        <dbReference type="ARBA" id="ARBA00022989"/>
    </source>
</evidence>
<reference evidence="14" key="1">
    <citation type="submission" date="2020-11" db="EMBL/GenBank/DDBJ databases">
        <authorList>
            <consortium name="DOE Joint Genome Institute"/>
            <person name="Ahrendt S."/>
            <person name="Riley R."/>
            <person name="Andreopoulos W."/>
            <person name="LaButti K."/>
            <person name="Pangilinan J."/>
            <person name="Ruiz-duenas F.J."/>
            <person name="Barrasa J.M."/>
            <person name="Sanchez-Garcia M."/>
            <person name="Camarero S."/>
            <person name="Miyauchi S."/>
            <person name="Serrano A."/>
            <person name="Linde D."/>
            <person name="Babiker R."/>
            <person name="Drula E."/>
            <person name="Ayuso-Fernandez I."/>
            <person name="Pacheco R."/>
            <person name="Padilla G."/>
            <person name="Ferreira P."/>
            <person name="Barriuso J."/>
            <person name="Kellner H."/>
            <person name="Castanera R."/>
            <person name="Alfaro M."/>
            <person name="Ramirez L."/>
            <person name="Pisabarro A.G."/>
            <person name="Kuo A."/>
            <person name="Tritt A."/>
            <person name="Lipzen A."/>
            <person name="He G."/>
            <person name="Yan M."/>
            <person name="Ng V."/>
            <person name="Cullen D."/>
            <person name="Martin F."/>
            <person name="Rosso M.-N."/>
            <person name="Henrissat B."/>
            <person name="Hibbett D."/>
            <person name="Martinez A.T."/>
            <person name="Grigoriev I.V."/>
        </authorList>
    </citation>
    <scope>NUCLEOTIDE SEQUENCE</scope>
    <source>
        <strain evidence="14">AH 44721</strain>
    </source>
</reference>
<evidence type="ECO:0000313" key="14">
    <source>
        <dbReference type="EMBL" id="KAF8885238.1"/>
    </source>
</evidence>
<evidence type="ECO:0000256" key="5">
    <source>
        <dbReference type="ARBA" id="ARBA00022617"/>
    </source>
</evidence>
<evidence type="ECO:0000313" key="15">
    <source>
        <dbReference type="Proteomes" id="UP000724874"/>
    </source>
</evidence>
<dbReference type="InterPro" id="IPR050121">
    <property type="entry name" value="Cytochrome_P450_monoxygenase"/>
</dbReference>
<keyword evidence="10 13" id="KW-0408">Iron</keyword>
<dbReference type="Gene3D" id="1.10.630.10">
    <property type="entry name" value="Cytochrome P450"/>
    <property type="match status" value="1"/>
</dbReference>
<dbReference type="InterPro" id="IPR001128">
    <property type="entry name" value="Cyt_P450"/>
</dbReference>
<dbReference type="GO" id="GO:0016020">
    <property type="term" value="C:membrane"/>
    <property type="evidence" value="ECO:0007669"/>
    <property type="project" value="UniProtKB-SubCell"/>
</dbReference>
<dbReference type="Proteomes" id="UP000724874">
    <property type="component" value="Unassembled WGS sequence"/>
</dbReference>
<dbReference type="GO" id="GO:0005506">
    <property type="term" value="F:iron ion binding"/>
    <property type="evidence" value="ECO:0007669"/>
    <property type="project" value="InterPro"/>
</dbReference>
<organism evidence="14 15">
    <name type="scientific">Gymnopilus junonius</name>
    <name type="common">Spectacular rustgill mushroom</name>
    <name type="synonym">Gymnopilus spectabilis subsp. junonius</name>
    <dbReference type="NCBI Taxonomy" id="109634"/>
    <lineage>
        <taxon>Eukaryota</taxon>
        <taxon>Fungi</taxon>
        <taxon>Dikarya</taxon>
        <taxon>Basidiomycota</taxon>
        <taxon>Agaricomycotina</taxon>
        <taxon>Agaricomycetes</taxon>
        <taxon>Agaricomycetidae</taxon>
        <taxon>Agaricales</taxon>
        <taxon>Agaricineae</taxon>
        <taxon>Hymenogastraceae</taxon>
        <taxon>Gymnopilus</taxon>
    </lineage>
</organism>
<dbReference type="Pfam" id="PF00067">
    <property type="entry name" value="p450"/>
    <property type="match status" value="1"/>
</dbReference>
<keyword evidence="12" id="KW-0472">Membrane</keyword>
<evidence type="ECO:0000256" key="7">
    <source>
        <dbReference type="ARBA" id="ARBA00022723"/>
    </source>
</evidence>
<evidence type="ECO:0000256" key="10">
    <source>
        <dbReference type="ARBA" id="ARBA00023004"/>
    </source>
</evidence>
<dbReference type="AlphaFoldDB" id="A0A9P5TKA6"/>
<dbReference type="PANTHER" id="PTHR24305:SF166">
    <property type="entry name" value="CYTOCHROME P450 12A4, MITOCHONDRIAL-RELATED"/>
    <property type="match status" value="1"/>
</dbReference>
<keyword evidence="6" id="KW-0812">Transmembrane</keyword>
<dbReference type="GO" id="GO:0004497">
    <property type="term" value="F:monooxygenase activity"/>
    <property type="evidence" value="ECO:0007669"/>
    <property type="project" value="UniProtKB-KW"/>
</dbReference>
<comment type="cofactor">
    <cofactor evidence="1 13">
        <name>heme</name>
        <dbReference type="ChEBI" id="CHEBI:30413"/>
    </cofactor>
</comment>
<dbReference type="GO" id="GO:0020037">
    <property type="term" value="F:heme binding"/>
    <property type="evidence" value="ECO:0007669"/>
    <property type="project" value="InterPro"/>
</dbReference>
<comment type="subcellular location">
    <subcellularLocation>
        <location evidence="2">Membrane</location>
    </subcellularLocation>
</comment>
<dbReference type="GO" id="GO:0016705">
    <property type="term" value="F:oxidoreductase activity, acting on paired donors, with incorporation or reduction of molecular oxygen"/>
    <property type="evidence" value="ECO:0007669"/>
    <property type="project" value="InterPro"/>
</dbReference>
<evidence type="ECO:0000256" key="1">
    <source>
        <dbReference type="ARBA" id="ARBA00001971"/>
    </source>
</evidence>
<keyword evidence="9" id="KW-0560">Oxidoreductase</keyword>
<evidence type="ECO:0000256" key="6">
    <source>
        <dbReference type="ARBA" id="ARBA00022692"/>
    </source>
</evidence>
<keyword evidence="11" id="KW-0503">Monooxygenase</keyword>
<dbReference type="SUPFAM" id="SSF48264">
    <property type="entry name" value="Cytochrome P450"/>
    <property type="match status" value="1"/>
</dbReference>
<comment type="caution">
    <text evidence="14">The sequence shown here is derived from an EMBL/GenBank/DDBJ whole genome shotgun (WGS) entry which is preliminary data.</text>
</comment>
<keyword evidence="5 13" id="KW-0349">Heme</keyword>
<name>A0A9P5TKA6_GYMJU</name>
<evidence type="ECO:0000256" key="9">
    <source>
        <dbReference type="ARBA" id="ARBA00023002"/>
    </source>
</evidence>
<dbReference type="InterPro" id="IPR002401">
    <property type="entry name" value="Cyt_P450_E_grp-I"/>
</dbReference>
<dbReference type="PRINTS" id="PR00463">
    <property type="entry name" value="EP450I"/>
</dbReference>
<evidence type="ECO:0000256" key="13">
    <source>
        <dbReference type="PIRSR" id="PIRSR602401-1"/>
    </source>
</evidence>
<comment type="pathway">
    <text evidence="3">Secondary metabolite biosynthesis; terpenoid biosynthesis.</text>
</comment>
<sequence>MAEVAISHTGFYGLMLLRRVPILNQLPLAVIQSQGNVRKTIHAGVAQELLNRNRALLEVSDAQLPDDLLFELLMAQRDGRISRDELLDHVRSETTAQGLSYAIWELAKNPEVQDRLRREVAGLSSPVDFDELQNSMPYLDATEAASATPYMERNTMEDDVIPLAYPITDSKGRVHSEINIRAGQTVIIPIHSVNRLSTTWGDGDRFRPERWLSKEGLPPKEMTPGGWSGILTFSDGPRICTGYRLAIFEFKLFLATLVGGHGFEDSGVGISDRYASTMNPVVVGEEERGPQLPVRVVDCLA</sequence>
<gene>
    <name evidence="14" type="ORF">CPB84DRAFT_1788506</name>
</gene>
<evidence type="ECO:0000256" key="2">
    <source>
        <dbReference type="ARBA" id="ARBA00004370"/>
    </source>
</evidence>
<evidence type="ECO:0000256" key="4">
    <source>
        <dbReference type="ARBA" id="ARBA00010617"/>
    </source>
</evidence>
<dbReference type="InterPro" id="IPR036396">
    <property type="entry name" value="Cyt_P450_sf"/>
</dbReference>
<dbReference type="OrthoDB" id="1470350at2759"/>
<evidence type="ECO:0000256" key="12">
    <source>
        <dbReference type="ARBA" id="ARBA00023136"/>
    </source>
</evidence>
<dbReference type="EMBL" id="JADNYJ010000103">
    <property type="protein sequence ID" value="KAF8885238.1"/>
    <property type="molecule type" value="Genomic_DNA"/>
</dbReference>
<dbReference type="PANTHER" id="PTHR24305">
    <property type="entry name" value="CYTOCHROME P450"/>
    <property type="match status" value="1"/>
</dbReference>
<protein>
    <submittedName>
        <fullName evidence="14">Cytochrome P450</fullName>
    </submittedName>
</protein>
<feature type="binding site" description="axial binding residue" evidence="13">
    <location>
        <position position="240"/>
    </location>
    <ligand>
        <name>heme</name>
        <dbReference type="ChEBI" id="CHEBI:30413"/>
    </ligand>
    <ligandPart>
        <name>Fe</name>
        <dbReference type="ChEBI" id="CHEBI:18248"/>
    </ligandPart>
</feature>
<proteinExistence type="inferred from homology"/>
<evidence type="ECO:0000256" key="3">
    <source>
        <dbReference type="ARBA" id="ARBA00004721"/>
    </source>
</evidence>
<comment type="similarity">
    <text evidence="4">Belongs to the cytochrome P450 family.</text>
</comment>
<accession>A0A9P5TKA6</accession>
<keyword evidence="15" id="KW-1185">Reference proteome</keyword>
<keyword evidence="7 13" id="KW-0479">Metal-binding</keyword>
<evidence type="ECO:0000256" key="11">
    <source>
        <dbReference type="ARBA" id="ARBA00023033"/>
    </source>
</evidence>
<keyword evidence="8" id="KW-1133">Transmembrane helix</keyword>